<dbReference type="InterPro" id="IPR000719">
    <property type="entry name" value="Prot_kinase_dom"/>
</dbReference>
<evidence type="ECO:0000256" key="6">
    <source>
        <dbReference type="SAM" id="Phobius"/>
    </source>
</evidence>
<dbReference type="SMART" id="SM00220">
    <property type="entry name" value="S_TKc"/>
    <property type="match status" value="1"/>
</dbReference>
<dbReference type="AlphaFoldDB" id="A0A0K1PUN1"/>
<sequence length="388" mass="41312">MQRSAEESFEGQIVGGKYLVGPLVGSGGMGTVWLGQHSGLGTRVAIKFIRPQFAERADARRRFEIEARAAASVDSKHAVKVYDYGVSDAGLPYIVMEYLEGESLSETLIRRGPLPAEEAARIIQQVTKALSKAHAASIVHRDLKPDNIFLATNVEADETDGLPYVVKVVDFGIAKMLDVNVEGGRGLQGPTQEGSVIGTPNFMSPEQLTVGGTPGPLTDIWSLGACTFAAFTARIPFEGDVLGDIVLKVCVAPLPAPSQYNPDAPEGLDAWFHRACHREPAKRFQSVSELSEQLCKVCGLGAVQVGTLAEDRVTYQLRAAEVSELEELADEMPTGGMNAKTALLAGIIVGVTLMVGLVGFLAWREKQASEEADKANVVAPAPSTSGAH</sequence>
<keyword evidence="9" id="KW-1185">Reference proteome</keyword>
<evidence type="ECO:0000256" key="5">
    <source>
        <dbReference type="PROSITE-ProRule" id="PRU10141"/>
    </source>
</evidence>
<dbReference type="Gene3D" id="1.10.510.10">
    <property type="entry name" value="Transferase(Phosphotransferase) domain 1"/>
    <property type="match status" value="1"/>
</dbReference>
<protein>
    <submittedName>
        <fullName evidence="8">Serine/threonine protein kinase</fullName>
    </submittedName>
</protein>
<dbReference type="CDD" id="cd14014">
    <property type="entry name" value="STKc_PknB_like"/>
    <property type="match status" value="1"/>
</dbReference>
<keyword evidence="6" id="KW-1133">Transmembrane helix</keyword>
<dbReference type="InterPro" id="IPR017441">
    <property type="entry name" value="Protein_kinase_ATP_BS"/>
</dbReference>
<dbReference type="GO" id="GO:0004674">
    <property type="term" value="F:protein serine/threonine kinase activity"/>
    <property type="evidence" value="ECO:0007669"/>
    <property type="project" value="UniProtKB-KW"/>
</dbReference>
<dbReference type="EMBL" id="CP012333">
    <property type="protein sequence ID" value="AKU97238.1"/>
    <property type="molecule type" value="Genomic_DNA"/>
</dbReference>
<evidence type="ECO:0000313" key="9">
    <source>
        <dbReference type="Proteomes" id="UP000064967"/>
    </source>
</evidence>
<dbReference type="STRING" id="1391654.AKJ09_03902"/>
<keyword evidence="2 5" id="KW-0547">Nucleotide-binding</keyword>
<evidence type="ECO:0000259" key="7">
    <source>
        <dbReference type="PROSITE" id="PS50011"/>
    </source>
</evidence>
<feature type="domain" description="Protein kinase" evidence="7">
    <location>
        <begin position="18"/>
        <end position="295"/>
    </location>
</feature>
<proteinExistence type="predicted"/>
<dbReference type="PROSITE" id="PS50011">
    <property type="entry name" value="PROTEIN_KINASE_DOM"/>
    <property type="match status" value="1"/>
</dbReference>
<dbReference type="InterPro" id="IPR011009">
    <property type="entry name" value="Kinase-like_dom_sf"/>
</dbReference>
<keyword evidence="4 5" id="KW-0067">ATP-binding</keyword>
<evidence type="ECO:0000256" key="1">
    <source>
        <dbReference type="ARBA" id="ARBA00022679"/>
    </source>
</evidence>
<evidence type="ECO:0000313" key="8">
    <source>
        <dbReference type="EMBL" id="AKU97238.1"/>
    </source>
</evidence>
<dbReference type="InterPro" id="IPR008271">
    <property type="entry name" value="Ser/Thr_kinase_AS"/>
</dbReference>
<accession>A0A0K1PUN1</accession>
<organism evidence="8 9">
    <name type="scientific">Labilithrix luteola</name>
    <dbReference type="NCBI Taxonomy" id="1391654"/>
    <lineage>
        <taxon>Bacteria</taxon>
        <taxon>Pseudomonadati</taxon>
        <taxon>Myxococcota</taxon>
        <taxon>Polyangia</taxon>
        <taxon>Polyangiales</taxon>
        <taxon>Labilitrichaceae</taxon>
        <taxon>Labilithrix</taxon>
    </lineage>
</organism>
<dbReference type="Proteomes" id="UP000064967">
    <property type="component" value="Chromosome"/>
</dbReference>
<dbReference type="PANTHER" id="PTHR43289:SF34">
    <property type="entry name" value="SERINE_THREONINE-PROTEIN KINASE YBDM-RELATED"/>
    <property type="match status" value="1"/>
</dbReference>
<keyword evidence="1" id="KW-0808">Transferase</keyword>
<keyword evidence="8" id="KW-0723">Serine/threonine-protein kinase</keyword>
<keyword evidence="6" id="KW-0812">Transmembrane</keyword>
<dbReference type="PROSITE" id="PS00108">
    <property type="entry name" value="PROTEIN_KINASE_ST"/>
    <property type="match status" value="1"/>
</dbReference>
<dbReference type="KEGG" id="llu:AKJ09_03902"/>
<gene>
    <name evidence="8" type="ORF">AKJ09_03902</name>
</gene>
<keyword evidence="3 8" id="KW-0418">Kinase</keyword>
<name>A0A0K1PUN1_9BACT</name>
<keyword evidence="6" id="KW-0472">Membrane</keyword>
<evidence type="ECO:0000256" key="4">
    <source>
        <dbReference type="ARBA" id="ARBA00022840"/>
    </source>
</evidence>
<dbReference type="SUPFAM" id="SSF56112">
    <property type="entry name" value="Protein kinase-like (PK-like)"/>
    <property type="match status" value="1"/>
</dbReference>
<reference evidence="8 9" key="1">
    <citation type="submission" date="2015-08" db="EMBL/GenBank/DDBJ databases">
        <authorList>
            <person name="Babu N.S."/>
            <person name="Beckwith C.J."/>
            <person name="Beseler K.G."/>
            <person name="Brison A."/>
            <person name="Carone J.V."/>
            <person name="Caskin T.P."/>
            <person name="Diamond M."/>
            <person name="Durham M.E."/>
            <person name="Foxe J.M."/>
            <person name="Go M."/>
            <person name="Henderson B.A."/>
            <person name="Jones I.B."/>
            <person name="McGettigan J.A."/>
            <person name="Micheletti S.J."/>
            <person name="Nasrallah M.E."/>
            <person name="Ortiz D."/>
            <person name="Piller C.R."/>
            <person name="Privatt S.R."/>
            <person name="Schneider S.L."/>
            <person name="Sharp S."/>
            <person name="Smith T.C."/>
            <person name="Stanton J.D."/>
            <person name="Ullery H.E."/>
            <person name="Wilson R.J."/>
            <person name="Serrano M.G."/>
            <person name="Buck G."/>
            <person name="Lee V."/>
            <person name="Wang Y."/>
            <person name="Carvalho R."/>
            <person name="Voegtly L."/>
            <person name="Shi R."/>
            <person name="Duckworth R."/>
            <person name="Johnson A."/>
            <person name="Loviza R."/>
            <person name="Walstead R."/>
            <person name="Shah Z."/>
            <person name="Kiflezghi M."/>
            <person name="Wade K."/>
            <person name="Ball S.L."/>
            <person name="Bradley K.W."/>
            <person name="Asai D.J."/>
            <person name="Bowman C.A."/>
            <person name="Russell D.A."/>
            <person name="Pope W.H."/>
            <person name="Jacobs-Sera D."/>
            <person name="Hendrix R.W."/>
            <person name="Hatfull G.F."/>
        </authorList>
    </citation>
    <scope>NUCLEOTIDE SEQUENCE [LARGE SCALE GENOMIC DNA]</scope>
    <source>
        <strain evidence="8 9">DSM 27648</strain>
    </source>
</reference>
<dbReference type="GO" id="GO:0005524">
    <property type="term" value="F:ATP binding"/>
    <property type="evidence" value="ECO:0007669"/>
    <property type="project" value="UniProtKB-UniRule"/>
</dbReference>
<evidence type="ECO:0000256" key="3">
    <source>
        <dbReference type="ARBA" id="ARBA00022777"/>
    </source>
</evidence>
<feature type="transmembrane region" description="Helical" evidence="6">
    <location>
        <begin position="342"/>
        <end position="363"/>
    </location>
</feature>
<dbReference type="Pfam" id="PF00069">
    <property type="entry name" value="Pkinase"/>
    <property type="match status" value="1"/>
</dbReference>
<dbReference type="Gene3D" id="3.30.200.20">
    <property type="entry name" value="Phosphorylase Kinase, domain 1"/>
    <property type="match status" value="1"/>
</dbReference>
<feature type="binding site" evidence="5">
    <location>
        <position position="47"/>
    </location>
    <ligand>
        <name>ATP</name>
        <dbReference type="ChEBI" id="CHEBI:30616"/>
    </ligand>
</feature>
<dbReference type="PROSITE" id="PS00107">
    <property type="entry name" value="PROTEIN_KINASE_ATP"/>
    <property type="match status" value="1"/>
</dbReference>
<dbReference type="PANTHER" id="PTHR43289">
    <property type="entry name" value="MITOGEN-ACTIVATED PROTEIN KINASE KINASE KINASE 20-RELATED"/>
    <property type="match status" value="1"/>
</dbReference>
<evidence type="ECO:0000256" key="2">
    <source>
        <dbReference type="ARBA" id="ARBA00022741"/>
    </source>
</evidence>